<organism evidence="1 2">
    <name type="scientific">Terriglobus albidus</name>
    <dbReference type="NCBI Taxonomy" id="1592106"/>
    <lineage>
        <taxon>Bacteria</taxon>
        <taxon>Pseudomonadati</taxon>
        <taxon>Acidobacteriota</taxon>
        <taxon>Terriglobia</taxon>
        <taxon>Terriglobales</taxon>
        <taxon>Acidobacteriaceae</taxon>
        <taxon>Terriglobus</taxon>
    </lineage>
</organism>
<proteinExistence type="predicted"/>
<dbReference type="KEGG" id="talb:FTW19_05335"/>
<dbReference type="RefSeq" id="WP_147646674.1">
    <property type="nucleotide sequence ID" value="NZ_CP042806.1"/>
</dbReference>
<name>A0A5B9E5B9_9BACT</name>
<evidence type="ECO:0000313" key="1">
    <source>
        <dbReference type="EMBL" id="QEE27483.1"/>
    </source>
</evidence>
<evidence type="ECO:0000313" key="2">
    <source>
        <dbReference type="Proteomes" id="UP000321820"/>
    </source>
</evidence>
<protein>
    <submittedName>
        <fullName evidence="1">Uncharacterized protein</fullName>
    </submittedName>
</protein>
<dbReference type="OrthoDB" id="581385at2"/>
<dbReference type="AlphaFoldDB" id="A0A5B9E5B9"/>
<gene>
    <name evidence="1" type="ORF">FTW19_05335</name>
</gene>
<sequence>MSLVTRSISKDGTLAPSALNILDHIPEEALFHTAHRLRHPASIYELSLKKLAEAFCQVGNEYLLETERCLHDPDASLKMSQLLKFQVNFLRALQEHVDELWLILKTLVDPVSAVKHGDYSESYVVDNKLPGAKSFREAIADYKRALRIANKLKHQQCHLRGVGVRLENSIHLGYCLEEPHPDGAMGPSLDIHPDQGAFSFARDLTWHLANVYLCSEKLVKAITKALGARGISIQYRKASVSEEWKAVVSLVDKIPMAYFPKELRLPLARFSLNSNFDVLSLKIPSRIDLEFPSSLKVTYSFAVDRHSPRCRVPVP</sequence>
<accession>A0A5B9E5B9</accession>
<reference evidence="1 2" key="1">
    <citation type="submission" date="2019-08" db="EMBL/GenBank/DDBJ databases">
        <title>Complete genome sequence of Terriglobus albidus strain ORNL.</title>
        <authorList>
            <person name="Podar M."/>
        </authorList>
    </citation>
    <scope>NUCLEOTIDE SEQUENCE [LARGE SCALE GENOMIC DNA]</scope>
    <source>
        <strain evidence="1 2">ORNL</strain>
    </source>
</reference>
<keyword evidence="2" id="KW-1185">Reference proteome</keyword>
<dbReference type="Proteomes" id="UP000321820">
    <property type="component" value="Chromosome"/>
</dbReference>
<dbReference type="EMBL" id="CP042806">
    <property type="protein sequence ID" value="QEE27483.1"/>
    <property type="molecule type" value="Genomic_DNA"/>
</dbReference>